<gene>
    <name evidence="2" type="ORF">UA45_00465</name>
</gene>
<proteinExistence type="predicted"/>
<dbReference type="AlphaFoldDB" id="A0A0D8LBK6"/>
<comment type="caution">
    <text evidence="2">The sequence shown here is derived from an EMBL/GenBank/DDBJ whole genome shotgun (WGS) entry which is preliminary data.</text>
</comment>
<evidence type="ECO:0000259" key="1">
    <source>
        <dbReference type="Pfam" id="PF13304"/>
    </source>
</evidence>
<evidence type="ECO:0000313" key="2">
    <source>
        <dbReference type="EMBL" id="KJF79237.1"/>
    </source>
</evidence>
<dbReference type="SUPFAM" id="SSF52540">
    <property type="entry name" value="P-loop containing nucleoside triphosphate hydrolases"/>
    <property type="match status" value="1"/>
</dbReference>
<protein>
    <recommendedName>
        <fullName evidence="1">ATPase AAA-type core domain-containing protein</fullName>
    </recommendedName>
</protein>
<dbReference type="EMBL" id="JZSH01000002">
    <property type="protein sequence ID" value="KJF79237.1"/>
    <property type="molecule type" value="Genomic_DNA"/>
</dbReference>
<dbReference type="InterPro" id="IPR003959">
    <property type="entry name" value="ATPase_AAA_core"/>
</dbReference>
<dbReference type="PANTHER" id="PTHR43581:SF2">
    <property type="entry name" value="EXCINUCLEASE ATPASE SUBUNIT"/>
    <property type="match status" value="1"/>
</dbReference>
<feature type="domain" description="ATPase AAA-type core" evidence="1">
    <location>
        <begin position="32"/>
        <end position="172"/>
    </location>
</feature>
<sequence length="277" mass="32057">MRSERTPAEYRVEYLKNSFQNLANGYVPEVKQWMINRYFIIEKDWAIEERKNWEYIISHLDFIFGGDKRFSFGNIERDLEPSFILDGSLVYLEDLSSGFKSILSIVLSIVEWIEKTNDRTNMDIKTADGVVLIDELDAHLHPSWQTKIRKILKTIFPDIQFIVTSHSPHIISSAEAGEVIVLKRDGNDMSYDIIDKPLDAWKTDDIYSLVMGVNTVHQQTLSDIVNKIEDLINGELFDEALELIDEYSNKIPESDPTAMILRKQINSVQLKIERGIK</sequence>
<organism evidence="2 3">
    <name type="scientific">Morganella morganii</name>
    <name type="common">Proteus morganii</name>
    <dbReference type="NCBI Taxonomy" id="582"/>
    <lineage>
        <taxon>Bacteria</taxon>
        <taxon>Pseudomonadati</taxon>
        <taxon>Pseudomonadota</taxon>
        <taxon>Gammaproteobacteria</taxon>
        <taxon>Enterobacterales</taxon>
        <taxon>Morganellaceae</taxon>
        <taxon>Morganella</taxon>
    </lineage>
</organism>
<dbReference type="Pfam" id="PF13304">
    <property type="entry name" value="AAA_21"/>
    <property type="match status" value="1"/>
</dbReference>
<dbReference type="InterPro" id="IPR051396">
    <property type="entry name" value="Bact_Antivir_Def_Nuclease"/>
</dbReference>
<dbReference type="InterPro" id="IPR027417">
    <property type="entry name" value="P-loop_NTPase"/>
</dbReference>
<dbReference type="PATRIC" id="fig|582.24.peg.133"/>
<dbReference type="Proteomes" id="UP000032582">
    <property type="component" value="Unassembled WGS sequence"/>
</dbReference>
<dbReference type="Gene3D" id="3.40.50.300">
    <property type="entry name" value="P-loop containing nucleotide triphosphate hydrolases"/>
    <property type="match status" value="1"/>
</dbReference>
<reference evidence="2 3" key="1">
    <citation type="submission" date="2015-02" db="EMBL/GenBank/DDBJ databases">
        <title>Whole genome shotgun sequencing of cultured foodborne pathogen.</title>
        <authorList>
            <person name="Timme R."/>
            <person name="Allard M.W."/>
            <person name="Strain E."/>
            <person name="Evans P.S."/>
            <person name="Brown E."/>
        </authorList>
    </citation>
    <scope>NUCLEOTIDE SEQUENCE [LARGE SCALE GENOMIC DNA]</scope>
    <source>
        <strain evidence="2 3">GCSL-TSO-24</strain>
    </source>
</reference>
<accession>A0A0D8LBK6</accession>
<evidence type="ECO:0000313" key="3">
    <source>
        <dbReference type="Proteomes" id="UP000032582"/>
    </source>
</evidence>
<dbReference type="GO" id="GO:0016887">
    <property type="term" value="F:ATP hydrolysis activity"/>
    <property type="evidence" value="ECO:0007669"/>
    <property type="project" value="InterPro"/>
</dbReference>
<name>A0A0D8LBK6_MORMO</name>
<dbReference type="PANTHER" id="PTHR43581">
    <property type="entry name" value="ATP/GTP PHOSPHATASE"/>
    <property type="match status" value="1"/>
</dbReference>
<dbReference type="GO" id="GO:0005524">
    <property type="term" value="F:ATP binding"/>
    <property type="evidence" value="ECO:0007669"/>
    <property type="project" value="InterPro"/>
</dbReference>